<dbReference type="EMBL" id="GL996524">
    <property type="protein sequence ID" value="EGV62986.1"/>
    <property type="molecule type" value="Genomic_DNA"/>
</dbReference>
<dbReference type="GO" id="GO:0034473">
    <property type="term" value="P:U1 snRNA 3'-end processing"/>
    <property type="evidence" value="ECO:0007669"/>
    <property type="project" value="TreeGrafter"/>
</dbReference>
<evidence type="ECO:0000313" key="8">
    <source>
        <dbReference type="EMBL" id="EGV62986.1"/>
    </source>
</evidence>
<dbReference type="OrthoDB" id="272245at2759"/>
<evidence type="ECO:0000256" key="1">
    <source>
        <dbReference type="ARBA" id="ARBA00004496"/>
    </source>
</evidence>
<dbReference type="Pfam" id="PF01138">
    <property type="entry name" value="RNase_PH"/>
    <property type="match status" value="1"/>
</dbReference>
<feature type="domain" description="Exoribonuclease phosphorolytic" evidence="7">
    <location>
        <begin position="30"/>
        <end position="153"/>
    </location>
</feature>
<dbReference type="GO" id="GO:0071038">
    <property type="term" value="P:TRAMP-dependent tRNA surveillance pathway"/>
    <property type="evidence" value="ECO:0007669"/>
    <property type="project" value="TreeGrafter"/>
</dbReference>
<dbReference type="AlphaFoldDB" id="G3B6Q0"/>
<dbReference type="SUPFAM" id="SSF54211">
    <property type="entry name" value="Ribosomal protein S5 domain 2-like"/>
    <property type="match status" value="1"/>
</dbReference>
<dbReference type="eggNOG" id="KOG1612">
    <property type="taxonomic scope" value="Eukaryota"/>
</dbReference>
<dbReference type="PANTHER" id="PTHR11097:SF8">
    <property type="entry name" value="EXOSOME COMPLEX COMPONENT RRP42"/>
    <property type="match status" value="1"/>
</dbReference>
<sequence>MLLSPAERQYLYDSLVQNPPIRPDARNVFQCRPLEATTTFLPSSNGSARLRMTDGAECIVSVKSKVVKTADTPNLLEVDVDVQGYRDDSNFVATLKYNLSSLLHKNFPFEALKLTSRYSYKLFIDCIVMSNTSYPLTIISMAIYLALKTTKLPKLVSEVDDVNVEEQPTFSDDWEDAKTLGEATGSDFQPPVFITLGVIGSSLLFDPSLEEEQVLENGLIVSFYDGKAQTPLQNINLALNSNKNNYKGLKSTHIVSAISMVNKYCGMIIHALDTLIDQDEGDGQVF</sequence>
<evidence type="ECO:0000256" key="2">
    <source>
        <dbReference type="ARBA" id="ARBA00004604"/>
    </source>
</evidence>
<keyword evidence="4" id="KW-0963">Cytoplasm</keyword>
<dbReference type="GO" id="GO:0034476">
    <property type="term" value="P:U5 snRNA 3'-end processing"/>
    <property type="evidence" value="ECO:0007669"/>
    <property type="project" value="TreeGrafter"/>
</dbReference>
<evidence type="ECO:0000259" key="7">
    <source>
        <dbReference type="Pfam" id="PF01138"/>
    </source>
</evidence>
<dbReference type="GO" id="GO:0000467">
    <property type="term" value="P:exonucleolytic trimming to generate mature 3'-end of 5.8S rRNA from tricistronic rRNA transcript (SSU-rRNA, 5.8S rRNA, LSU-rRNA)"/>
    <property type="evidence" value="ECO:0007669"/>
    <property type="project" value="TreeGrafter"/>
</dbReference>
<name>G3B6Q0_CANTC</name>
<dbReference type="InterPro" id="IPR027408">
    <property type="entry name" value="PNPase/RNase_PH_dom_sf"/>
</dbReference>
<dbReference type="GO" id="GO:0000176">
    <property type="term" value="C:nuclear exosome (RNase complex)"/>
    <property type="evidence" value="ECO:0007669"/>
    <property type="project" value="TreeGrafter"/>
</dbReference>
<evidence type="ECO:0000256" key="6">
    <source>
        <dbReference type="ARBA" id="ARBA00042523"/>
    </source>
</evidence>
<dbReference type="GO" id="GO:0035925">
    <property type="term" value="F:mRNA 3'-UTR AU-rich region binding"/>
    <property type="evidence" value="ECO:0007669"/>
    <property type="project" value="TreeGrafter"/>
</dbReference>
<dbReference type="Proteomes" id="UP000000707">
    <property type="component" value="Unassembled WGS sequence"/>
</dbReference>
<dbReference type="InterPro" id="IPR001247">
    <property type="entry name" value="ExoRNase_PH_dom1"/>
</dbReference>
<reference evidence="8 9" key="1">
    <citation type="journal article" date="2011" name="Proc. Natl. Acad. Sci. U.S.A.">
        <title>Comparative genomics of xylose-fermenting fungi for enhanced biofuel production.</title>
        <authorList>
            <person name="Wohlbach D.J."/>
            <person name="Kuo A."/>
            <person name="Sato T.K."/>
            <person name="Potts K.M."/>
            <person name="Salamov A.A."/>
            <person name="LaButti K.M."/>
            <person name="Sun H."/>
            <person name="Clum A."/>
            <person name="Pangilinan J.L."/>
            <person name="Lindquist E.A."/>
            <person name="Lucas S."/>
            <person name="Lapidus A."/>
            <person name="Jin M."/>
            <person name="Gunawan C."/>
            <person name="Balan V."/>
            <person name="Dale B.E."/>
            <person name="Jeffries T.W."/>
            <person name="Zinkel R."/>
            <person name="Barry K.W."/>
            <person name="Grigoriev I.V."/>
            <person name="Gasch A.P."/>
        </authorList>
    </citation>
    <scope>NUCLEOTIDE SEQUENCE [LARGE SCALE GENOMIC DNA]</scope>
    <source>
        <strain evidence="9">ATCC 10573 / BCRC 21748 / CBS 615 / JCM 9827 / NBRC 10315 / NRRL Y-1498 / VKM Y-70</strain>
    </source>
</reference>
<dbReference type="GO" id="GO:0071028">
    <property type="term" value="P:nuclear mRNA surveillance"/>
    <property type="evidence" value="ECO:0007669"/>
    <property type="project" value="TreeGrafter"/>
</dbReference>
<organism evidence="9">
    <name type="scientific">Candida tenuis (strain ATCC 10573 / BCRC 21748 / CBS 615 / JCM 9827 / NBRC 10315 / NRRL Y-1498 / VKM Y-70)</name>
    <name type="common">Yeast</name>
    <name type="synonym">Yamadazyma tenuis</name>
    <dbReference type="NCBI Taxonomy" id="590646"/>
    <lineage>
        <taxon>Eukaryota</taxon>
        <taxon>Fungi</taxon>
        <taxon>Dikarya</taxon>
        <taxon>Ascomycota</taxon>
        <taxon>Saccharomycotina</taxon>
        <taxon>Pichiomycetes</taxon>
        <taxon>Debaryomycetaceae</taxon>
        <taxon>Yamadazyma</taxon>
    </lineage>
</organism>
<dbReference type="PANTHER" id="PTHR11097">
    <property type="entry name" value="EXOSOME COMPLEX EXONUCLEASE RIBOSOMAL RNA PROCESSING PROTEIN"/>
    <property type="match status" value="1"/>
</dbReference>
<dbReference type="InterPro" id="IPR036345">
    <property type="entry name" value="ExoRNase_PH_dom2_sf"/>
</dbReference>
<evidence type="ECO:0000256" key="4">
    <source>
        <dbReference type="ARBA" id="ARBA00022490"/>
    </source>
</evidence>
<proteinExistence type="inferred from homology"/>
<comment type="subcellular location">
    <subcellularLocation>
        <location evidence="1">Cytoplasm</location>
    </subcellularLocation>
    <subcellularLocation>
        <location evidence="2">Nucleus</location>
        <location evidence="2">Nucleolus</location>
    </subcellularLocation>
</comment>
<evidence type="ECO:0000256" key="3">
    <source>
        <dbReference type="ARBA" id="ARBA00006678"/>
    </source>
</evidence>
<accession>G3B6Q0</accession>
<evidence type="ECO:0000313" key="9">
    <source>
        <dbReference type="Proteomes" id="UP000000707"/>
    </source>
</evidence>
<dbReference type="GO" id="GO:0016075">
    <property type="term" value="P:rRNA catabolic process"/>
    <property type="evidence" value="ECO:0007669"/>
    <property type="project" value="TreeGrafter"/>
</dbReference>
<dbReference type="GO" id="GO:0071035">
    <property type="term" value="P:nuclear polyadenylation-dependent rRNA catabolic process"/>
    <property type="evidence" value="ECO:0007669"/>
    <property type="project" value="TreeGrafter"/>
</dbReference>
<dbReference type="HOGENOM" id="CLU_046570_1_0_1"/>
<dbReference type="InterPro" id="IPR050590">
    <property type="entry name" value="Exosome_comp_Rrp42_subfam"/>
</dbReference>
<dbReference type="InterPro" id="IPR020568">
    <property type="entry name" value="Ribosomal_Su5_D2-typ_SF"/>
</dbReference>
<comment type="similarity">
    <text evidence="3">Belongs to the RNase PH family.</text>
</comment>
<dbReference type="GO" id="GO:0000177">
    <property type="term" value="C:cytoplasmic exosome (RNase complex)"/>
    <property type="evidence" value="ECO:0007669"/>
    <property type="project" value="UniProtKB-ARBA"/>
</dbReference>
<dbReference type="GO" id="GO:0034475">
    <property type="term" value="P:U4 snRNA 3'-end processing"/>
    <property type="evidence" value="ECO:0007669"/>
    <property type="project" value="TreeGrafter"/>
</dbReference>
<dbReference type="GO" id="GO:0005730">
    <property type="term" value="C:nucleolus"/>
    <property type="evidence" value="ECO:0007669"/>
    <property type="project" value="UniProtKB-SubCell"/>
</dbReference>
<protein>
    <recommendedName>
        <fullName evidence="6">Ribosomal RNA-processing protein 42</fullName>
    </recommendedName>
</protein>
<dbReference type="STRING" id="590646.G3B6Q0"/>
<keyword evidence="5" id="KW-0271">Exosome</keyword>
<dbReference type="Gene3D" id="3.30.230.70">
    <property type="entry name" value="GHMP Kinase, N-terminal domain"/>
    <property type="match status" value="1"/>
</dbReference>
<keyword evidence="9" id="KW-1185">Reference proteome</keyword>
<gene>
    <name evidence="8" type="ORF">CANTEDRAFT_105839</name>
</gene>
<dbReference type="SUPFAM" id="SSF55666">
    <property type="entry name" value="Ribonuclease PH domain 2-like"/>
    <property type="match status" value="1"/>
</dbReference>
<evidence type="ECO:0000256" key="5">
    <source>
        <dbReference type="ARBA" id="ARBA00022835"/>
    </source>
</evidence>